<dbReference type="EMBL" id="JAQQXQ010000005">
    <property type="protein sequence ID" value="MDC8754563.1"/>
    <property type="molecule type" value="Genomic_DNA"/>
</dbReference>
<keyword evidence="3" id="KW-1185">Reference proteome</keyword>
<accession>A0ABT5JPJ3</accession>
<feature type="signal peptide" evidence="1">
    <location>
        <begin position="1"/>
        <end position="25"/>
    </location>
</feature>
<keyword evidence="1" id="KW-0732">Signal</keyword>
<dbReference type="RefSeq" id="WP_273677598.1">
    <property type="nucleotide sequence ID" value="NZ_JAQQXQ010000005.1"/>
</dbReference>
<sequence length="313" mass="33444">MAIRPNLGAGLAALALVLAPGAVSAQRDTVNIRTEDLSTIEVVGERPLTAAEVKDGVREIFQRRSPFDPIPRFHDALCVHVAGLGETLGSEVGNRIRANALAAGLETGKPGCETNALVIVVNRPERLVARLREEKPQMFSVASIRQIEPQLRTNRPAIVWSLGGLRNSRGAPLVGNAALPGGLVVAANANFAWPQTDAFSPSRVKVPFSRSKDLSVVMFDVRKLDDVHLVQLADYATVQLLATPRADVAATSNDVPTILSLFELGPRKAPAELTALDRAYLKGLYTMEPNAWSSRLGGFALAAYQAGEAEEGS</sequence>
<feature type="chain" id="PRO_5047137533" evidence="1">
    <location>
        <begin position="26"/>
        <end position="313"/>
    </location>
</feature>
<dbReference type="Proteomes" id="UP001216558">
    <property type="component" value="Unassembled WGS sequence"/>
</dbReference>
<evidence type="ECO:0000313" key="2">
    <source>
        <dbReference type="EMBL" id="MDC8754563.1"/>
    </source>
</evidence>
<evidence type="ECO:0000313" key="3">
    <source>
        <dbReference type="Proteomes" id="UP001216558"/>
    </source>
</evidence>
<reference evidence="2 3" key="1">
    <citation type="submission" date="2022-10" db="EMBL/GenBank/DDBJ databases">
        <title>Erythrobacter sp. sf7 Genome sequencing.</title>
        <authorList>
            <person name="Park S."/>
        </authorList>
    </citation>
    <scope>NUCLEOTIDE SEQUENCE [LARGE SCALE GENOMIC DNA]</scope>
    <source>
        <strain evidence="3">sf7</strain>
    </source>
</reference>
<comment type="caution">
    <text evidence="2">The sequence shown here is derived from an EMBL/GenBank/DDBJ whole genome shotgun (WGS) entry which is preliminary data.</text>
</comment>
<evidence type="ECO:0000256" key="1">
    <source>
        <dbReference type="SAM" id="SignalP"/>
    </source>
</evidence>
<organism evidence="2 3">
    <name type="scientific">Erythrobacter fulvus</name>
    <dbReference type="NCBI Taxonomy" id="2987523"/>
    <lineage>
        <taxon>Bacteria</taxon>
        <taxon>Pseudomonadati</taxon>
        <taxon>Pseudomonadota</taxon>
        <taxon>Alphaproteobacteria</taxon>
        <taxon>Sphingomonadales</taxon>
        <taxon>Erythrobacteraceae</taxon>
        <taxon>Erythrobacter/Porphyrobacter group</taxon>
        <taxon>Erythrobacter</taxon>
    </lineage>
</organism>
<name>A0ABT5JPJ3_9SPHN</name>
<gene>
    <name evidence="2" type="ORF">OIK40_07915</name>
</gene>
<protein>
    <submittedName>
        <fullName evidence="2">Uncharacterized protein</fullName>
    </submittedName>
</protein>
<proteinExistence type="predicted"/>